<proteinExistence type="predicted"/>
<dbReference type="GeneID" id="13441736"/>
<dbReference type="OrthoDB" id="363220at2759"/>
<sequence>MSSSRGGETSTSSAASSSAGSTRLVDVGCFILRGDGLLIADPLSVGGTLDTAMTAGGGLGAAVRSAGGRTFSEKKSGFAENGAQQRPELSLPQGSLALDYVAPGLWGVLADVERMQPIGGGCSAAPGAGGALSDSSGDDFSLLMDAGSSVNVLFLLNSAHMQMQQAELSVLQGLPWEPFESPRGNRVYVSSGQVGVFTTHSMTDAQEAVSRASPQAAQAQTALWYNRACELTCSEHQVGILDVAGGPVGCVSATGISEEGRYPIYVARSPESEEIWAVKVAFLSS</sequence>
<reference evidence="1" key="2">
    <citation type="submission" date="2011-03" db="EMBL/GenBank/DDBJ databases">
        <title>Comparative genomics and transcriptomics of Neospora caninum and Toxoplasma gondii.</title>
        <authorList>
            <person name="Reid A.J."/>
            <person name="Sohal A."/>
            <person name="Harris D."/>
            <person name="Quail M."/>
            <person name="Sanders M."/>
            <person name="Berriman M."/>
            <person name="Wastling J.M."/>
            <person name="Pain A."/>
        </authorList>
    </citation>
    <scope>NUCLEOTIDE SEQUENCE</scope>
    <source>
        <strain evidence="1">Liverpool</strain>
    </source>
</reference>
<accession>F0V9U5</accession>
<name>F0V9U5_NEOCL</name>
<reference evidence="1" key="1">
    <citation type="submission" date="2011-02" db="EMBL/GenBank/DDBJ databases">
        <authorList>
            <person name="Aslett M."/>
        </authorList>
    </citation>
    <scope>NUCLEOTIDE SEQUENCE</scope>
    <source>
        <strain evidence="1">Liverpool</strain>
    </source>
</reference>
<reference evidence="2" key="4">
    <citation type="journal article" date="2015" name="PLoS ONE">
        <title>Comprehensive Evaluation of Toxoplasma gondii VEG and Neospora caninum LIV Genomes with Tachyzoite Stage Transcriptome and Proteome Defines Novel Transcript Features.</title>
        <authorList>
            <person name="Ramaprasad A."/>
            <person name="Mourier T."/>
            <person name="Naeem R."/>
            <person name="Malas T.B."/>
            <person name="Moussa E."/>
            <person name="Panigrahi A."/>
            <person name="Vermont S.J."/>
            <person name="Otto T.D."/>
            <person name="Wastling J."/>
            <person name="Pain A."/>
        </authorList>
    </citation>
    <scope>NUCLEOTIDE SEQUENCE</scope>
    <source>
        <strain evidence="2">Liverpool</strain>
    </source>
</reference>
<dbReference type="AlphaFoldDB" id="F0V9U5"/>
<dbReference type="eggNOG" id="ENOG502SZV2">
    <property type="taxonomic scope" value="Eukaryota"/>
</dbReference>
<dbReference type="EMBL" id="FR823384">
    <property type="protein sequence ID" value="CBZ50707.1"/>
    <property type="molecule type" value="Genomic_DNA"/>
</dbReference>
<evidence type="ECO:0000313" key="1">
    <source>
        <dbReference type="EMBL" id="CBZ50707.1"/>
    </source>
</evidence>
<gene>
    <name evidence="2" type="ORF">BN1204_011740</name>
    <name evidence="1" type="ORF">NCLIV_011740</name>
</gene>
<evidence type="ECO:0000313" key="2">
    <source>
        <dbReference type="EMBL" id="CEL65318.1"/>
    </source>
</evidence>
<reference evidence="3" key="3">
    <citation type="journal article" date="2012" name="PLoS Pathog.">
        <title>Comparative genomics of the apicomplexan parasites Toxoplasma gondii and Neospora caninum: Coccidia differing in host range and transmission strategy.</title>
        <authorList>
            <person name="Reid A.J."/>
            <person name="Vermont S.J."/>
            <person name="Cotton J.A."/>
            <person name="Harris D."/>
            <person name="Hill-Cawthorne G.A."/>
            <person name="Konen-Waisman S."/>
            <person name="Latham S.M."/>
            <person name="Mourier T."/>
            <person name="Norton R."/>
            <person name="Quail M.A."/>
            <person name="Sanders M."/>
            <person name="Shanmugam D."/>
            <person name="Sohal A."/>
            <person name="Wasmuth J.D."/>
            <person name="Brunk B."/>
            <person name="Grigg M.E."/>
            <person name="Howard J.C."/>
            <person name="Parkinson J."/>
            <person name="Roos D.S."/>
            <person name="Trees A.J."/>
            <person name="Berriman M."/>
            <person name="Pain A."/>
            <person name="Wastling J.M."/>
        </authorList>
    </citation>
    <scope>NUCLEOTIDE SEQUENCE [LARGE SCALE GENOMIC DNA]</scope>
    <source>
        <strain evidence="3">Liverpool</strain>
    </source>
</reference>
<evidence type="ECO:0000313" key="3">
    <source>
        <dbReference type="Proteomes" id="UP000007494"/>
    </source>
</evidence>
<dbReference type="RefSeq" id="XP_003880740.1">
    <property type="nucleotide sequence ID" value="XM_003880691.1"/>
</dbReference>
<dbReference type="EMBL" id="LN714478">
    <property type="protein sequence ID" value="CEL65318.1"/>
    <property type="molecule type" value="Genomic_DNA"/>
</dbReference>
<organism evidence="1 3">
    <name type="scientific">Neospora caninum (strain Liverpool)</name>
    <dbReference type="NCBI Taxonomy" id="572307"/>
    <lineage>
        <taxon>Eukaryota</taxon>
        <taxon>Sar</taxon>
        <taxon>Alveolata</taxon>
        <taxon>Apicomplexa</taxon>
        <taxon>Conoidasida</taxon>
        <taxon>Coccidia</taxon>
        <taxon>Eucoccidiorida</taxon>
        <taxon>Eimeriorina</taxon>
        <taxon>Sarcocystidae</taxon>
        <taxon>Neospora</taxon>
    </lineage>
</organism>
<dbReference type="OMA" id="CELTCSE"/>
<keyword evidence="3" id="KW-1185">Reference proteome</keyword>
<dbReference type="Proteomes" id="UP000007494">
    <property type="component" value="Chromosome IV"/>
</dbReference>
<dbReference type="VEuPathDB" id="ToxoDB:NCLIV_011740"/>
<dbReference type="InParanoid" id="F0V9U5"/>
<protein>
    <submittedName>
        <fullName evidence="1">Uncharacterized protein</fullName>
    </submittedName>
</protein>